<keyword evidence="3" id="KW-1185">Reference proteome</keyword>
<reference evidence="3" key="1">
    <citation type="submission" date="2018-06" db="EMBL/GenBank/DDBJ databases">
        <authorList>
            <person name="Guldener U."/>
        </authorList>
    </citation>
    <scope>NUCLEOTIDE SEQUENCE [LARGE SCALE GENOMIC DNA]</scope>
    <source>
        <strain evidence="3">UTAD17</strain>
    </source>
</reference>
<sequence length="713" mass="79798">MSFTNNNNNNNNDSNSDNINTEFVNFFDGTPSNNINESNTNANNNNTHLYNRIQHPIIPANIDTGNSANGNNFLHNDETPAILLEQLAYIDNFIPQLEDDLHGSNANISNSNTEPHTFEFNTENTNASNNGNSNIFNSMNIDDRLAAELSVFAHETFIFPDEDKNTNGNDHHDIYDDTNHATNTMNNELNNTVSNNINNNPNTNHIIGNNNTPDLPKHKHLTDRKRNLLAKQYDLSRKRFSTKNNANRSSPNNNINITSPQSSNVNSNQFFTNINQGNTPIPSNTNSFDHGGFTNVDILDYNRTNQIERINNDATSDRNNITHNHLNNSPISDIFSPHMKNSPNEFSVYTPTALNGNTNSITTTGGNNSGNITQNANTNSAFSTVPTSILISKFPKVTVPHGAKESLLQLGLTVDQIDSIAVIVSYFQRENYRFTDNLVNNVDNLNSNNNTNHILNTNDLLLSFLNNNSVIKKKRTLGERKEEEEKEEKEERVGEKGGGINDVIEQQIQDGEEGSRKKKKKEEKRNGQQKQNKEKEIVQQKQQEKKEDNRTLDLNGAQSNDAKKSKNNNSVNTFNGTITTDNGIRNDTTSIDKNKENNNNNNNNNNHSSKKNISNIGSSSLGNDCSSSDGANDNANKNDNKPSKRARNTANISTNDETKKDSLENRISELSELAVDLKNKIRKLELENKLLKKLVMERGGFKNLEDLDSLKKQ</sequence>
<feature type="compositionally biased region" description="Basic and acidic residues" evidence="1">
    <location>
        <begin position="476"/>
        <end position="495"/>
    </location>
</feature>
<proteinExistence type="predicted"/>
<dbReference type="VEuPathDB" id="FungiDB:SCODWIG_00685"/>
<evidence type="ECO:0000256" key="1">
    <source>
        <dbReference type="SAM" id="MobiDB-lite"/>
    </source>
</evidence>
<gene>
    <name evidence="2" type="ORF">SCODWIG_00685</name>
</gene>
<feature type="compositionally biased region" description="Low complexity" evidence="1">
    <location>
        <begin position="597"/>
        <end position="635"/>
    </location>
</feature>
<evidence type="ECO:0000313" key="3">
    <source>
        <dbReference type="Proteomes" id="UP000262825"/>
    </source>
</evidence>
<evidence type="ECO:0008006" key="4">
    <source>
        <dbReference type="Google" id="ProtNLM"/>
    </source>
</evidence>
<name>A0A376B378_9ASCO</name>
<protein>
    <recommendedName>
        <fullName evidence="4">BZIP domain-containing protein</fullName>
    </recommendedName>
</protein>
<feature type="region of interest" description="Disordered" evidence="1">
    <location>
        <begin position="1"/>
        <end position="25"/>
    </location>
</feature>
<feature type="region of interest" description="Disordered" evidence="1">
    <location>
        <begin position="242"/>
        <end position="261"/>
    </location>
</feature>
<evidence type="ECO:0000313" key="2">
    <source>
        <dbReference type="EMBL" id="SSD58924.1"/>
    </source>
</evidence>
<dbReference type="AlphaFoldDB" id="A0A376B378"/>
<feature type="region of interest" description="Disordered" evidence="1">
    <location>
        <begin position="476"/>
        <end position="661"/>
    </location>
</feature>
<feature type="compositionally biased region" description="Polar residues" evidence="1">
    <location>
        <begin position="576"/>
        <end position="589"/>
    </location>
</feature>
<organism evidence="2 3">
    <name type="scientific">Saccharomycodes ludwigii</name>
    <dbReference type="NCBI Taxonomy" id="36035"/>
    <lineage>
        <taxon>Eukaryota</taxon>
        <taxon>Fungi</taxon>
        <taxon>Dikarya</taxon>
        <taxon>Ascomycota</taxon>
        <taxon>Saccharomycotina</taxon>
        <taxon>Saccharomycetes</taxon>
        <taxon>Saccharomycodales</taxon>
        <taxon>Saccharomycodaceae</taxon>
        <taxon>Saccharomycodes</taxon>
    </lineage>
</organism>
<feature type="compositionally biased region" description="Low complexity" evidence="1">
    <location>
        <begin position="244"/>
        <end position="261"/>
    </location>
</feature>
<dbReference type="EMBL" id="UFAJ01000065">
    <property type="protein sequence ID" value="SSD58924.1"/>
    <property type="molecule type" value="Genomic_DNA"/>
</dbReference>
<accession>A0A376B378</accession>
<dbReference type="Proteomes" id="UP000262825">
    <property type="component" value="Unassembled WGS sequence"/>
</dbReference>
<feature type="compositionally biased region" description="Low complexity" evidence="1">
    <location>
        <begin position="1"/>
        <end position="20"/>
    </location>
</feature>
<feature type="compositionally biased region" description="Basic and acidic residues" evidence="1">
    <location>
        <begin position="523"/>
        <end position="551"/>
    </location>
</feature>